<dbReference type="PROSITE" id="PS51686">
    <property type="entry name" value="SAM_MT_RSMB_NOP"/>
    <property type="match status" value="1"/>
</dbReference>
<evidence type="ECO:0000256" key="1">
    <source>
        <dbReference type="ARBA" id="ARBA00007494"/>
    </source>
</evidence>
<dbReference type="GO" id="GO:0001510">
    <property type="term" value="P:RNA methylation"/>
    <property type="evidence" value="ECO:0007669"/>
    <property type="project" value="InterPro"/>
</dbReference>
<dbReference type="SUPFAM" id="SSF53335">
    <property type="entry name" value="S-adenosyl-L-methionine-dependent methyltransferases"/>
    <property type="match status" value="1"/>
</dbReference>
<sequence>MIRFIKKEPSTLKIFGNNPITIHYYYEIVRFWNKINFIINRTSFNSKLPSTITLAKKFYAVYRIFWEKASNDAILRELKDIDRSFLKNIRQFSWKIALAGKTEIEKLSICEGVPTFMINHLLPVMKLEFLKENIKYMDNSINNGTAYVRFNILKRKYQQKNMYSRIKEELQKNNIRFNDDAQIPYLINAPMNMKSKIMQTHWYQKGYLMFQDKASAAVVHVLSPQSGDLIFDMCAAPGSKTSLMAQIMKNKGHIIAGDFRFSRIKAMKKLLKHLNVLNAHMINGDSIKFPFRFENQFDRILLDAPCTGNGTFSANPELKWRQNELFLHQCMTLQEKLFESALKILKHDGILVYSTCSLYPEEGEYLISKFIDRLEPLDLPHWLSPSYTLNNSILPGTGRLFPSIHHTQGFFIGKFKKKEI</sequence>
<keyword evidence="2" id="KW-0489">Methyltransferase</keyword>
<protein>
    <recommendedName>
        <fullName evidence="6">SAM-dependent MTase RsmB/NOP-type domain-containing protein</fullName>
    </recommendedName>
</protein>
<name>A0A0F9Q0L7_9ZZZZ</name>
<evidence type="ECO:0000313" key="7">
    <source>
        <dbReference type="EMBL" id="KKN06796.1"/>
    </source>
</evidence>
<dbReference type="InterPro" id="IPR018314">
    <property type="entry name" value="RsmB/NOL1/NOP2-like_CS"/>
</dbReference>
<keyword evidence="5" id="KW-0694">RNA-binding</keyword>
<evidence type="ECO:0000256" key="3">
    <source>
        <dbReference type="ARBA" id="ARBA00022679"/>
    </source>
</evidence>
<evidence type="ECO:0000259" key="6">
    <source>
        <dbReference type="PROSITE" id="PS51686"/>
    </source>
</evidence>
<dbReference type="InterPro" id="IPR049560">
    <property type="entry name" value="MeTrfase_RsmB-F_NOP2_cat"/>
</dbReference>
<keyword evidence="3" id="KW-0808">Transferase</keyword>
<keyword evidence="4" id="KW-0949">S-adenosyl-L-methionine</keyword>
<dbReference type="PANTHER" id="PTHR22807">
    <property type="entry name" value="NOP2 YEAST -RELATED NOL1/NOP2/FMU SUN DOMAIN-CONTAINING"/>
    <property type="match status" value="1"/>
</dbReference>
<evidence type="ECO:0000256" key="5">
    <source>
        <dbReference type="ARBA" id="ARBA00022884"/>
    </source>
</evidence>
<dbReference type="InterPro" id="IPR029063">
    <property type="entry name" value="SAM-dependent_MTases_sf"/>
</dbReference>
<dbReference type="CDD" id="cd02440">
    <property type="entry name" value="AdoMet_MTases"/>
    <property type="match status" value="1"/>
</dbReference>
<dbReference type="PRINTS" id="PR02008">
    <property type="entry name" value="RCMTFAMILY"/>
</dbReference>
<comment type="similarity">
    <text evidence="1">Belongs to the class I-like SAM-binding methyltransferase superfamily. RsmB/NOP family.</text>
</comment>
<dbReference type="EMBL" id="LAZR01004643">
    <property type="protein sequence ID" value="KKN06796.1"/>
    <property type="molecule type" value="Genomic_DNA"/>
</dbReference>
<dbReference type="Pfam" id="PF01189">
    <property type="entry name" value="Methyltr_RsmB-F"/>
    <property type="match status" value="1"/>
</dbReference>
<accession>A0A0F9Q0L7</accession>
<dbReference type="InterPro" id="IPR023267">
    <property type="entry name" value="RCMT"/>
</dbReference>
<gene>
    <name evidence="7" type="ORF">LCGC14_1073630</name>
</gene>
<organism evidence="7">
    <name type="scientific">marine sediment metagenome</name>
    <dbReference type="NCBI Taxonomy" id="412755"/>
    <lineage>
        <taxon>unclassified sequences</taxon>
        <taxon>metagenomes</taxon>
        <taxon>ecological metagenomes</taxon>
    </lineage>
</organism>
<dbReference type="PANTHER" id="PTHR22807:SF30">
    <property type="entry name" value="28S RRNA (CYTOSINE(4447)-C(5))-METHYLTRANSFERASE-RELATED"/>
    <property type="match status" value="1"/>
</dbReference>
<comment type="caution">
    <text evidence="7">The sequence shown here is derived from an EMBL/GenBank/DDBJ whole genome shotgun (WGS) entry which is preliminary data.</text>
</comment>
<evidence type="ECO:0000256" key="2">
    <source>
        <dbReference type="ARBA" id="ARBA00022603"/>
    </source>
</evidence>
<dbReference type="GO" id="GO:0008173">
    <property type="term" value="F:RNA methyltransferase activity"/>
    <property type="evidence" value="ECO:0007669"/>
    <property type="project" value="InterPro"/>
</dbReference>
<dbReference type="Gene3D" id="3.40.50.150">
    <property type="entry name" value="Vaccinia Virus protein VP39"/>
    <property type="match status" value="1"/>
</dbReference>
<dbReference type="GO" id="GO:0003723">
    <property type="term" value="F:RNA binding"/>
    <property type="evidence" value="ECO:0007669"/>
    <property type="project" value="UniProtKB-KW"/>
</dbReference>
<dbReference type="InterPro" id="IPR001678">
    <property type="entry name" value="MeTrfase_RsmB-F_NOP2_dom"/>
</dbReference>
<feature type="domain" description="SAM-dependent MTase RsmB/NOP-type" evidence="6">
    <location>
        <begin position="136"/>
        <end position="418"/>
    </location>
</feature>
<dbReference type="PROSITE" id="PS01153">
    <property type="entry name" value="NOL1_NOP2_SUN"/>
    <property type="match status" value="1"/>
</dbReference>
<reference evidence="7" key="1">
    <citation type="journal article" date="2015" name="Nature">
        <title>Complex archaea that bridge the gap between prokaryotes and eukaryotes.</title>
        <authorList>
            <person name="Spang A."/>
            <person name="Saw J.H."/>
            <person name="Jorgensen S.L."/>
            <person name="Zaremba-Niedzwiedzka K."/>
            <person name="Martijn J."/>
            <person name="Lind A.E."/>
            <person name="van Eijk R."/>
            <person name="Schleper C."/>
            <person name="Guy L."/>
            <person name="Ettema T.J."/>
        </authorList>
    </citation>
    <scope>NUCLEOTIDE SEQUENCE</scope>
</reference>
<dbReference type="AlphaFoldDB" id="A0A0F9Q0L7"/>
<evidence type="ECO:0000256" key="4">
    <source>
        <dbReference type="ARBA" id="ARBA00022691"/>
    </source>
</evidence>
<proteinExistence type="inferred from homology"/>